<dbReference type="Proteomes" id="UP000198519">
    <property type="component" value="Unassembled WGS sequence"/>
</dbReference>
<comment type="cofactor">
    <cofactor evidence="1">
        <name>Mg(2+)</name>
        <dbReference type="ChEBI" id="CHEBI:18420"/>
    </cofactor>
</comment>
<name>A0A1I4NEA8_9GAMM</name>
<evidence type="ECO:0000313" key="7">
    <source>
        <dbReference type="EMBL" id="SFM13902.1"/>
    </source>
</evidence>
<evidence type="ECO:0000313" key="8">
    <source>
        <dbReference type="Proteomes" id="UP000198519"/>
    </source>
</evidence>
<dbReference type="Pfam" id="PF07695">
    <property type="entry name" value="7TMR-DISM_7TM"/>
    <property type="match status" value="1"/>
</dbReference>
<feature type="transmembrane region" description="Helical" evidence="5">
    <location>
        <begin position="282"/>
        <end position="304"/>
    </location>
</feature>
<keyword evidence="4" id="KW-0175">Coiled coil</keyword>
<dbReference type="InterPro" id="IPR029787">
    <property type="entry name" value="Nucleotide_cyclase"/>
</dbReference>
<dbReference type="Pfam" id="PF00990">
    <property type="entry name" value="GGDEF"/>
    <property type="match status" value="1"/>
</dbReference>
<dbReference type="InterPro" id="IPR043128">
    <property type="entry name" value="Rev_trsase/Diguanyl_cyclase"/>
</dbReference>
<dbReference type="SUPFAM" id="SSF55073">
    <property type="entry name" value="Nucleotide cyclase"/>
    <property type="match status" value="1"/>
</dbReference>
<dbReference type="PROSITE" id="PS50887">
    <property type="entry name" value="GGDEF"/>
    <property type="match status" value="1"/>
</dbReference>
<dbReference type="RefSeq" id="WP_245749898.1">
    <property type="nucleotide sequence ID" value="NZ_FOUE01000002.1"/>
</dbReference>
<accession>A0A1I4NEA8</accession>
<feature type="transmembrane region" description="Helical" evidence="5">
    <location>
        <begin position="250"/>
        <end position="270"/>
    </location>
</feature>
<dbReference type="EC" id="2.7.7.65" evidence="2"/>
<dbReference type="InterPro" id="IPR000160">
    <property type="entry name" value="GGDEF_dom"/>
</dbReference>
<dbReference type="SMART" id="SM00267">
    <property type="entry name" value="GGDEF"/>
    <property type="match status" value="1"/>
</dbReference>
<dbReference type="PANTHER" id="PTHR45138:SF9">
    <property type="entry name" value="DIGUANYLATE CYCLASE DGCM-RELATED"/>
    <property type="match status" value="1"/>
</dbReference>
<dbReference type="FunFam" id="3.30.70.270:FF:000001">
    <property type="entry name" value="Diguanylate cyclase domain protein"/>
    <property type="match status" value="1"/>
</dbReference>
<keyword evidence="5" id="KW-1133">Transmembrane helix</keyword>
<dbReference type="AlphaFoldDB" id="A0A1I4NEA8"/>
<dbReference type="CDD" id="cd01949">
    <property type="entry name" value="GGDEF"/>
    <property type="match status" value="1"/>
</dbReference>
<dbReference type="GO" id="GO:1902201">
    <property type="term" value="P:negative regulation of bacterial-type flagellum-dependent cell motility"/>
    <property type="evidence" value="ECO:0007669"/>
    <property type="project" value="TreeGrafter"/>
</dbReference>
<evidence type="ECO:0000256" key="5">
    <source>
        <dbReference type="SAM" id="Phobius"/>
    </source>
</evidence>
<feature type="transmembrane region" description="Helical" evidence="5">
    <location>
        <begin position="368"/>
        <end position="386"/>
    </location>
</feature>
<evidence type="ECO:0000256" key="2">
    <source>
        <dbReference type="ARBA" id="ARBA00012528"/>
    </source>
</evidence>
<dbReference type="GO" id="GO:0052621">
    <property type="term" value="F:diguanylate cyclase activity"/>
    <property type="evidence" value="ECO:0007669"/>
    <property type="project" value="UniProtKB-EC"/>
</dbReference>
<feature type="transmembrane region" description="Helical" evidence="5">
    <location>
        <begin position="310"/>
        <end position="330"/>
    </location>
</feature>
<gene>
    <name evidence="7" type="ORF">SAMN04487963_1336</name>
</gene>
<evidence type="ECO:0000256" key="4">
    <source>
        <dbReference type="SAM" id="Coils"/>
    </source>
</evidence>
<evidence type="ECO:0000259" key="6">
    <source>
        <dbReference type="PROSITE" id="PS50887"/>
    </source>
</evidence>
<dbReference type="Gene3D" id="3.30.70.270">
    <property type="match status" value="1"/>
</dbReference>
<dbReference type="GO" id="GO:0043709">
    <property type="term" value="P:cell adhesion involved in single-species biofilm formation"/>
    <property type="evidence" value="ECO:0007669"/>
    <property type="project" value="TreeGrafter"/>
</dbReference>
<proteinExistence type="predicted"/>
<keyword evidence="8" id="KW-1185">Reference proteome</keyword>
<organism evidence="7 8">
    <name type="scientific">Marinobacter zhejiangensis</name>
    <dbReference type="NCBI Taxonomy" id="488535"/>
    <lineage>
        <taxon>Bacteria</taxon>
        <taxon>Pseudomonadati</taxon>
        <taxon>Pseudomonadota</taxon>
        <taxon>Gammaproteobacteria</taxon>
        <taxon>Pseudomonadales</taxon>
        <taxon>Marinobacteraceae</taxon>
        <taxon>Marinobacter</taxon>
    </lineage>
</organism>
<comment type="catalytic activity">
    <reaction evidence="3">
        <text>2 GTP = 3',3'-c-di-GMP + 2 diphosphate</text>
        <dbReference type="Rhea" id="RHEA:24898"/>
        <dbReference type="ChEBI" id="CHEBI:33019"/>
        <dbReference type="ChEBI" id="CHEBI:37565"/>
        <dbReference type="ChEBI" id="CHEBI:58805"/>
        <dbReference type="EC" id="2.7.7.65"/>
    </reaction>
</comment>
<dbReference type="GO" id="GO:0005886">
    <property type="term" value="C:plasma membrane"/>
    <property type="evidence" value="ECO:0007669"/>
    <property type="project" value="TreeGrafter"/>
</dbReference>
<feature type="coiled-coil region" evidence="4">
    <location>
        <begin position="425"/>
        <end position="452"/>
    </location>
</feature>
<sequence>MSVIQRVLLVLVGLLCSVGVHSTPLVWQVHSQSVEAAPFVDYLQEPVEGLDFEQVRDLAESRWTRNGAGNLSFGYGEEAYWFRLTIKPQASRTSSVLLELAYPVLDKVDVYVQAHGELAQTLRLGDKLPFYDRPIEHRNFLVPLTLEAGTPVTVFLRVETSSSMQVPIMVWDEEAFYVADQSGSISEGIYFGIFLAMILYNLFVYLATGERSFLYYVAYITSLPLFLASLTGLSFQYLWPEATWWNDQAIVVFLNLVAAFGGIFSMRFLNVLPTNHPRLSQMMVLGVTTAFVLAVAGLMVPYHLLIMPTIVVAATGCVVLLSLTVYRWLLNEPMARYYAVAWALMLFGGIVLALSKFTMLPRNLVTEYATQLGSALGVILLSMALANRLSKEKQLAFLAQQRLLQEERKVRLAQEKSLVLQQDANARLEERVQERTRDLEKLNAQLLELSATDALTGLKNRAHFDDSFQTACVRAYRFEQPLSLLLVDVDHFKQFNDTYGHTVGDDCLRMVADTIRQVVTRPQDLAARYGGEEFVVLLPDTPEEGAIRVAEKIRTAVERMEFRISEQVIGVTVSVGVAARVPDQAEQTKELFELADIALYQAKGQGRNRVIGYTEHAQNAATEQTP</sequence>
<evidence type="ECO:0000256" key="1">
    <source>
        <dbReference type="ARBA" id="ARBA00001946"/>
    </source>
</evidence>
<feature type="transmembrane region" description="Helical" evidence="5">
    <location>
        <begin position="188"/>
        <end position="206"/>
    </location>
</feature>
<evidence type="ECO:0000256" key="3">
    <source>
        <dbReference type="ARBA" id="ARBA00034247"/>
    </source>
</evidence>
<dbReference type="InterPro" id="IPR011622">
    <property type="entry name" value="7TMR_DISM_rcpt_extracell_dom2"/>
</dbReference>
<protein>
    <recommendedName>
        <fullName evidence="2">diguanylate cyclase</fullName>
        <ecNumber evidence="2">2.7.7.65</ecNumber>
    </recommendedName>
</protein>
<dbReference type="PANTHER" id="PTHR45138">
    <property type="entry name" value="REGULATORY COMPONENTS OF SENSORY TRANSDUCTION SYSTEM"/>
    <property type="match status" value="1"/>
</dbReference>
<reference evidence="8" key="1">
    <citation type="submission" date="2016-10" db="EMBL/GenBank/DDBJ databases">
        <authorList>
            <person name="Varghese N."/>
            <person name="Submissions S."/>
        </authorList>
    </citation>
    <scope>NUCLEOTIDE SEQUENCE [LARGE SCALE GENOMIC DNA]</scope>
    <source>
        <strain evidence="8">CGMCC 1.7061</strain>
    </source>
</reference>
<feature type="transmembrane region" description="Helical" evidence="5">
    <location>
        <begin position="213"/>
        <end position="238"/>
    </location>
</feature>
<keyword evidence="5" id="KW-0812">Transmembrane</keyword>
<dbReference type="STRING" id="488535.SAMN04487963_1336"/>
<keyword evidence="5" id="KW-0472">Membrane</keyword>
<dbReference type="EMBL" id="FOUE01000002">
    <property type="protein sequence ID" value="SFM13902.1"/>
    <property type="molecule type" value="Genomic_DNA"/>
</dbReference>
<feature type="transmembrane region" description="Helical" evidence="5">
    <location>
        <begin position="337"/>
        <end position="356"/>
    </location>
</feature>
<dbReference type="InterPro" id="IPR050469">
    <property type="entry name" value="Diguanylate_Cyclase"/>
</dbReference>
<dbReference type="Pfam" id="PF07696">
    <property type="entry name" value="7TMR-DISMED2"/>
    <property type="match status" value="1"/>
</dbReference>
<dbReference type="NCBIfam" id="TIGR00254">
    <property type="entry name" value="GGDEF"/>
    <property type="match status" value="1"/>
</dbReference>
<dbReference type="InterPro" id="IPR011623">
    <property type="entry name" value="7TMR_DISM_rcpt_extracell_dom1"/>
</dbReference>
<dbReference type="Gene3D" id="2.60.40.2380">
    <property type="match status" value="1"/>
</dbReference>
<feature type="domain" description="GGDEF" evidence="6">
    <location>
        <begin position="480"/>
        <end position="615"/>
    </location>
</feature>